<comment type="caution">
    <text evidence="1">The sequence shown here is derived from an EMBL/GenBank/DDBJ whole genome shotgun (WGS) entry which is preliminary data.</text>
</comment>
<dbReference type="EMBL" id="MTHB01000297">
    <property type="protein sequence ID" value="OXC71773.1"/>
    <property type="molecule type" value="Genomic_DNA"/>
</dbReference>
<organism evidence="1 2">
    <name type="scientific">Caballeronia sordidicola</name>
    <name type="common">Burkholderia sordidicola</name>
    <dbReference type="NCBI Taxonomy" id="196367"/>
    <lineage>
        <taxon>Bacteria</taxon>
        <taxon>Pseudomonadati</taxon>
        <taxon>Pseudomonadota</taxon>
        <taxon>Betaproteobacteria</taxon>
        <taxon>Burkholderiales</taxon>
        <taxon>Burkholderiaceae</taxon>
        <taxon>Caballeronia</taxon>
    </lineage>
</organism>
<protein>
    <submittedName>
        <fullName evidence="1">Uncharacterized protein</fullName>
    </submittedName>
</protein>
<evidence type="ECO:0000313" key="1">
    <source>
        <dbReference type="EMBL" id="OXC71773.1"/>
    </source>
</evidence>
<dbReference type="AlphaFoldDB" id="A0A226WKX3"/>
<name>A0A226WKX3_CABSO</name>
<gene>
    <name evidence="1" type="ORF">BSU04_45315</name>
</gene>
<sequence>MFRSVQQTFGVGKKLLAGGCQRYFVRRAFEQSHVELRLKLSDRRA</sequence>
<accession>A0A226WKX3</accession>
<reference evidence="2" key="1">
    <citation type="submission" date="2017-01" db="EMBL/GenBank/DDBJ databases">
        <title>Genome Analysis of Deinococcus marmoris KOPRI26562.</title>
        <authorList>
            <person name="Kim J.H."/>
            <person name="Oh H.-M."/>
        </authorList>
    </citation>
    <scope>NUCLEOTIDE SEQUENCE [LARGE SCALE GENOMIC DNA]</scope>
    <source>
        <strain evidence="2">PAMC 26633</strain>
    </source>
</reference>
<dbReference type="Proteomes" id="UP000214720">
    <property type="component" value="Unassembled WGS sequence"/>
</dbReference>
<evidence type="ECO:0000313" key="2">
    <source>
        <dbReference type="Proteomes" id="UP000214720"/>
    </source>
</evidence>
<proteinExistence type="predicted"/>